<feature type="domain" description="Malonyl-CoA decarboxylase N-terminal" evidence="2">
    <location>
        <begin position="110"/>
        <end position="171"/>
    </location>
</feature>
<name>V4LEG8_EUTSA</name>
<dbReference type="GO" id="GO:0006085">
    <property type="term" value="P:acetyl-CoA biosynthetic process"/>
    <property type="evidence" value="ECO:0007669"/>
    <property type="project" value="TreeGrafter"/>
</dbReference>
<dbReference type="PANTHER" id="PTHR28641">
    <property type="match status" value="1"/>
</dbReference>
<dbReference type="eggNOG" id="KOG3018">
    <property type="taxonomic scope" value="Eukaryota"/>
</dbReference>
<feature type="domain" description="Malonyl-CoA decarboxylase C-terminal" evidence="1">
    <location>
        <begin position="176"/>
        <end position="457"/>
    </location>
</feature>
<dbReference type="OMA" id="PIDWSTP"/>
<sequence length="485" mass="54537">MHSAISASKTGVLDITLNDFQEGYFSLSLEDREKLLLVLAKEYDVNREQVRELVKQYLGLENPASKSLFVSLIDILLIIFTLISERSLGDDGQLQSPKKEALSSVFYRIEWNLRHALKPTYEVLFERLNTHPGGLRFLSILRADLLSILTKENMPSLRTLDSYLKEKLGMWLSPATLELHQITWDDPASLLEKIVAYEAVHPISNLLDLKRRLGIGRRCFGYFHPSIPGEPLIFIEVALMETVAQTIQEVLWDNPPIPENQATCALFYSISSTQPGLAGINLGKFLIKRVITLVKKEMPHVTTFATLSPIPGYMQWLLSKLSSQSRFSEGEHGGTLSNSPSSTFSEKVLLPEEEQALMSLSDDSSSGSNGMEVLLNLLSQKNCEWATSPRILPVLEPILMRLCARYLLQEKKRGKALDSVANFHLQNGAMVERINWMADRSEKGIHQSGGIMVNYVYRLDNIEDYAQSYFGSGKIHASPGIHSRL</sequence>
<dbReference type="InterPro" id="IPR038917">
    <property type="entry name" value="Malonyl_CoA_deC"/>
</dbReference>
<reference evidence="3 4" key="1">
    <citation type="journal article" date="2013" name="Front. Plant Sci.">
        <title>The Reference Genome of the Halophytic Plant Eutrema salsugineum.</title>
        <authorList>
            <person name="Yang R."/>
            <person name="Jarvis D.E."/>
            <person name="Chen H."/>
            <person name="Beilstein M.A."/>
            <person name="Grimwood J."/>
            <person name="Jenkins J."/>
            <person name="Shu S."/>
            <person name="Prochnik S."/>
            <person name="Xin M."/>
            <person name="Ma C."/>
            <person name="Schmutz J."/>
            <person name="Wing R.A."/>
            <person name="Mitchell-Olds T."/>
            <person name="Schumaker K.S."/>
            <person name="Wang X."/>
        </authorList>
    </citation>
    <scope>NUCLEOTIDE SEQUENCE [LARGE SCALE GENOMIC DNA]</scope>
</reference>
<dbReference type="AlphaFoldDB" id="V4LEG8"/>
<dbReference type="Gene3D" id="3.40.630.150">
    <property type="entry name" value="Malonyl-CoA decarboxylase, catalytic domain"/>
    <property type="match status" value="1"/>
</dbReference>
<dbReference type="InterPro" id="IPR035372">
    <property type="entry name" value="MCD_N"/>
</dbReference>
<protein>
    <recommendedName>
        <fullName evidence="5">Malonyl-CoA decarboxylase C-terminal domain-containing protein</fullName>
    </recommendedName>
</protein>
<dbReference type="FunFam" id="3.40.630.150:FF:000002">
    <property type="entry name" value="malonyl-CoA decarboxylase, mitochondrial"/>
    <property type="match status" value="1"/>
</dbReference>
<accession>V4LEG8</accession>
<dbReference type="InterPro" id="IPR007956">
    <property type="entry name" value="Malonyl_CoA_deC_C"/>
</dbReference>
<dbReference type="KEGG" id="eus:EUTSA_v10028619mg"/>
<organism evidence="3 4">
    <name type="scientific">Eutrema salsugineum</name>
    <name type="common">Saltwater cress</name>
    <name type="synonym">Sisymbrium salsugineum</name>
    <dbReference type="NCBI Taxonomy" id="72664"/>
    <lineage>
        <taxon>Eukaryota</taxon>
        <taxon>Viridiplantae</taxon>
        <taxon>Streptophyta</taxon>
        <taxon>Embryophyta</taxon>
        <taxon>Tracheophyta</taxon>
        <taxon>Spermatophyta</taxon>
        <taxon>Magnoliopsida</taxon>
        <taxon>eudicotyledons</taxon>
        <taxon>Gunneridae</taxon>
        <taxon>Pentapetalae</taxon>
        <taxon>rosids</taxon>
        <taxon>malvids</taxon>
        <taxon>Brassicales</taxon>
        <taxon>Brassicaceae</taxon>
        <taxon>Eutremeae</taxon>
        <taxon>Eutrema</taxon>
    </lineage>
</organism>
<dbReference type="InterPro" id="IPR038351">
    <property type="entry name" value="MCD_N_sf"/>
</dbReference>
<dbReference type="Proteomes" id="UP000030689">
    <property type="component" value="Unassembled WGS sequence"/>
</dbReference>
<dbReference type="GO" id="GO:0006633">
    <property type="term" value="P:fatty acid biosynthetic process"/>
    <property type="evidence" value="ECO:0007669"/>
    <property type="project" value="InterPro"/>
</dbReference>
<keyword evidence="4" id="KW-1185">Reference proteome</keyword>
<evidence type="ECO:0000259" key="2">
    <source>
        <dbReference type="Pfam" id="PF17408"/>
    </source>
</evidence>
<dbReference type="Pfam" id="PF05292">
    <property type="entry name" value="MCD"/>
    <property type="match status" value="1"/>
</dbReference>
<dbReference type="GO" id="GO:0005782">
    <property type="term" value="C:peroxisomal matrix"/>
    <property type="evidence" value="ECO:0007669"/>
    <property type="project" value="TreeGrafter"/>
</dbReference>
<evidence type="ECO:0000313" key="4">
    <source>
        <dbReference type="Proteomes" id="UP000030689"/>
    </source>
</evidence>
<dbReference type="Gene3D" id="1.20.140.90">
    <property type="entry name" value="Malonyl-CoA decarboxylase, oligemerization domain"/>
    <property type="match status" value="1"/>
</dbReference>
<evidence type="ECO:0000259" key="1">
    <source>
        <dbReference type="Pfam" id="PF05292"/>
    </source>
</evidence>
<dbReference type="GO" id="GO:0005759">
    <property type="term" value="C:mitochondrial matrix"/>
    <property type="evidence" value="ECO:0007669"/>
    <property type="project" value="TreeGrafter"/>
</dbReference>
<dbReference type="PANTHER" id="PTHR28641:SF1">
    <property type="entry name" value="MALONYL-COA DECARBOXYLASE, MITOCHONDRIAL"/>
    <property type="match status" value="1"/>
</dbReference>
<dbReference type="Pfam" id="PF17408">
    <property type="entry name" value="MCD_N"/>
    <property type="match status" value="1"/>
</dbReference>
<dbReference type="EMBL" id="KI517537">
    <property type="protein sequence ID" value="ESQ38158.1"/>
    <property type="molecule type" value="Genomic_DNA"/>
</dbReference>
<proteinExistence type="predicted"/>
<dbReference type="Gramene" id="ESQ38158">
    <property type="protein sequence ID" value="ESQ38158"/>
    <property type="gene ID" value="EUTSA_v10028619mg"/>
</dbReference>
<gene>
    <name evidence="3" type="ORF">EUTSA_v10028619mg</name>
</gene>
<dbReference type="STRING" id="72664.V4LEG8"/>
<dbReference type="GO" id="GO:0050080">
    <property type="term" value="F:malonyl-CoA decarboxylase activity"/>
    <property type="evidence" value="ECO:0007669"/>
    <property type="project" value="InterPro"/>
</dbReference>
<dbReference type="GO" id="GO:2001294">
    <property type="term" value="P:malonyl-CoA catabolic process"/>
    <property type="evidence" value="ECO:0007669"/>
    <property type="project" value="TreeGrafter"/>
</dbReference>
<dbReference type="InterPro" id="IPR042303">
    <property type="entry name" value="Malonyl_CoA_deC_C_sf"/>
</dbReference>
<evidence type="ECO:0008006" key="5">
    <source>
        <dbReference type="Google" id="ProtNLM"/>
    </source>
</evidence>
<evidence type="ECO:0000313" key="3">
    <source>
        <dbReference type="EMBL" id="ESQ38158.1"/>
    </source>
</evidence>